<sequence>MSNVVASEWLKLRSLRATYYVLASTLSALALTGFAAYSISRYFDANGPGGDPVGTGLSLSADIPPVLFGMLGVFAISGEYATGMIRLTLTTIRSRWTLLLAKAAVVAAVAAVAGQVLAFATYFTAQAVVAERPIGASFAEHAALAEVLTTGAGSAVAAVLGLGLATVLRSTPGALIALVVLPLSPTVLERFLPAPWNDWISSLTIPSLARQLAAVPDAGAFGPSTAAVILVGYVVVSLLLATLAINHRDA</sequence>
<dbReference type="PANTHER" id="PTHR37305">
    <property type="entry name" value="INTEGRAL MEMBRANE PROTEIN-RELATED"/>
    <property type="match status" value="1"/>
</dbReference>
<accession>A0A2T0MME7</accession>
<dbReference type="Proteomes" id="UP000238312">
    <property type="component" value="Unassembled WGS sequence"/>
</dbReference>
<feature type="transmembrane region" description="Helical" evidence="1">
    <location>
        <begin position="226"/>
        <end position="245"/>
    </location>
</feature>
<evidence type="ECO:0000313" key="3">
    <source>
        <dbReference type="Proteomes" id="UP000238312"/>
    </source>
</evidence>
<keyword evidence="1" id="KW-0472">Membrane</keyword>
<evidence type="ECO:0000313" key="2">
    <source>
        <dbReference type="EMBL" id="PRX59018.1"/>
    </source>
</evidence>
<name>A0A2T0MME7_9ACTN</name>
<comment type="caution">
    <text evidence="2">The sequence shown here is derived from an EMBL/GenBank/DDBJ whole genome shotgun (WGS) entry which is preliminary data.</text>
</comment>
<dbReference type="AlphaFoldDB" id="A0A2T0MME7"/>
<reference evidence="2 3" key="1">
    <citation type="submission" date="2018-03" db="EMBL/GenBank/DDBJ databases">
        <title>Genomic Encyclopedia of Type Strains, Phase III (KMG-III): the genomes of soil and plant-associated and newly described type strains.</title>
        <authorList>
            <person name="Whitman W."/>
        </authorList>
    </citation>
    <scope>NUCLEOTIDE SEQUENCE [LARGE SCALE GENOMIC DNA]</scope>
    <source>
        <strain evidence="2 3">CGMCC 4.7104</strain>
    </source>
</reference>
<feature type="transmembrane region" description="Helical" evidence="1">
    <location>
        <begin position="174"/>
        <end position="192"/>
    </location>
</feature>
<dbReference type="GO" id="GO:0140359">
    <property type="term" value="F:ABC-type transporter activity"/>
    <property type="evidence" value="ECO:0007669"/>
    <property type="project" value="InterPro"/>
</dbReference>
<gene>
    <name evidence="2" type="ORF">B0I32_121122</name>
</gene>
<dbReference type="EMBL" id="PVNG01000021">
    <property type="protein sequence ID" value="PRX59018.1"/>
    <property type="molecule type" value="Genomic_DNA"/>
</dbReference>
<feature type="transmembrane region" description="Helical" evidence="1">
    <location>
        <begin position="99"/>
        <end position="123"/>
    </location>
</feature>
<keyword evidence="1" id="KW-0812">Transmembrane</keyword>
<protein>
    <recommendedName>
        <fullName evidence="4">ABC-2 family transporter</fullName>
    </recommendedName>
</protein>
<feature type="transmembrane region" description="Helical" evidence="1">
    <location>
        <begin position="143"/>
        <end position="167"/>
    </location>
</feature>
<organism evidence="2 3">
    <name type="scientific">Nonomuraea fuscirosea</name>
    <dbReference type="NCBI Taxonomy" id="1291556"/>
    <lineage>
        <taxon>Bacteria</taxon>
        <taxon>Bacillati</taxon>
        <taxon>Actinomycetota</taxon>
        <taxon>Actinomycetes</taxon>
        <taxon>Streptosporangiales</taxon>
        <taxon>Streptosporangiaceae</taxon>
        <taxon>Nonomuraea</taxon>
    </lineage>
</organism>
<dbReference type="PANTHER" id="PTHR37305:SF1">
    <property type="entry name" value="MEMBRANE PROTEIN"/>
    <property type="match status" value="1"/>
</dbReference>
<feature type="transmembrane region" description="Helical" evidence="1">
    <location>
        <begin position="20"/>
        <end position="43"/>
    </location>
</feature>
<proteinExistence type="predicted"/>
<evidence type="ECO:0000256" key="1">
    <source>
        <dbReference type="SAM" id="Phobius"/>
    </source>
</evidence>
<keyword evidence="1" id="KW-1133">Transmembrane helix</keyword>
<dbReference type="OrthoDB" id="3297477at2"/>
<evidence type="ECO:0008006" key="4">
    <source>
        <dbReference type="Google" id="ProtNLM"/>
    </source>
</evidence>
<dbReference type="GO" id="GO:0005886">
    <property type="term" value="C:plasma membrane"/>
    <property type="evidence" value="ECO:0007669"/>
    <property type="project" value="UniProtKB-SubCell"/>
</dbReference>
<keyword evidence="3" id="KW-1185">Reference proteome</keyword>
<feature type="transmembrane region" description="Helical" evidence="1">
    <location>
        <begin position="63"/>
        <end position="87"/>
    </location>
</feature>
<dbReference type="RefSeq" id="WP_106248577.1">
    <property type="nucleotide sequence ID" value="NZ_JBFANT010000025.1"/>
</dbReference>